<dbReference type="InterPro" id="IPR052416">
    <property type="entry name" value="GTF3C_component"/>
</dbReference>
<sequence>MVTRARKRKGGGGKRGGLKQQGGRTRRSTRVKVEADQGGAQNQERETETTDVGLGTETEDLDFVPSEEEPRSSGEEDAESGGSDDGEGGGGSRSRENGGGDRRGLGSGSGSGSSSRAGAETFFFSKWFEEARSRSEDDAGAGPPPPAETEAYDDASLPIKGLKAKLPKGQAEKVERYRLSRVKLGKPNSDSGRPQSVRECIVDDVATFAGGPIWSLDWSPSVAEDPATSVTSLHIAVGPHSQANKLNTVNQRQTGLGLIQIMEVACKGDPAKVLDISVAYLIRHNGAVTWDLAWCPAASTQGTGVLAAGLGDGQVCLYCVPGRDPEAEGGTKPLNLKPRLQTSELQKRKSIPSSLAWHPAAPHNTLLVGCWDGNVALFKLSLDRIDLVFFVRADTFPLRKVCWIHERWNSGDKCEMYATAGLSGSLKIWSTNEPQALRYSHTMSYSTNIMDVKLVGHNGGLVFLSSDGRLLYLYSTTNGFKIGFRSVTKNCFSCAALDRDYFVFSTITGEVLVANLRRMCSEKGLPRTLGELPDLCLFSLSMDAKSEALKLDDTVSEQRFTELEVYPAQQVHVYKNAIMPEAPGLENAVGIAHATGSGILRIQLLDRKKLERALKVKKVKQ</sequence>
<dbReference type="AlphaFoldDB" id="A0A5B8MKX5"/>
<evidence type="ECO:0008006" key="7">
    <source>
        <dbReference type="Google" id="ProtNLM"/>
    </source>
</evidence>
<proteinExistence type="predicted"/>
<feature type="compositionally biased region" description="Basic and acidic residues" evidence="4">
    <location>
        <begin position="93"/>
        <end position="104"/>
    </location>
</feature>
<dbReference type="GO" id="GO:0006383">
    <property type="term" value="P:transcription by RNA polymerase III"/>
    <property type="evidence" value="ECO:0007669"/>
    <property type="project" value="TreeGrafter"/>
</dbReference>
<dbReference type="GO" id="GO:0005634">
    <property type="term" value="C:nucleus"/>
    <property type="evidence" value="ECO:0007669"/>
    <property type="project" value="UniProtKB-SubCell"/>
</dbReference>
<accession>A0A5B8MKX5</accession>
<dbReference type="InterPro" id="IPR036322">
    <property type="entry name" value="WD40_repeat_dom_sf"/>
</dbReference>
<dbReference type="EMBL" id="CP031036">
    <property type="protein sequence ID" value="QDZ20022.1"/>
    <property type="molecule type" value="Genomic_DNA"/>
</dbReference>
<reference evidence="5 6" key="1">
    <citation type="submission" date="2018-07" db="EMBL/GenBank/DDBJ databases">
        <title>The complete nuclear genome of the prasinophyte Chloropicon primus (CCMP1205).</title>
        <authorList>
            <person name="Pombert J.-F."/>
            <person name="Otis C."/>
            <person name="Turmel M."/>
            <person name="Lemieux C."/>
        </authorList>
    </citation>
    <scope>NUCLEOTIDE SEQUENCE [LARGE SCALE GENOMIC DNA]</scope>
    <source>
        <strain evidence="5 6">CCMP1205</strain>
    </source>
</reference>
<evidence type="ECO:0000313" key="6">
    <source>
        <dbReference type="Proteomes" id="UP000316726"/>
    </source>
</evidence>
<evidence type="ECO:0000256" key="4">
    <source>
        <dbReference type="SAM" id="MobiDB-lite"/>
    </source>
</evidence>
<protein>
    <recommendedName>
        <fullName evidence="7">WD40 repeat domain-containing protein</fullName>
    </recommendedName>
</protein>
<feature type="region of interest" description="Disordered" evidence="4">
    <location>
        <begin position="1"/>
        <end position="154"/>
    </location>
</feature>
<comment type="subcellular location">
    <subcellularLocation>
        <location evidence="1">Nucleus</location>
    </subcellularLocation>
</comment>
<keyword evidence="6" id="KW-1185">Reference proteome</keyword>
<feature type="compositionally biased region" description="Acidic residues" evidence="4">
    <location>
        <begin position="57"/>
        <end position="67"/>
    </location>
</feature>
<evidence type="ECO:0000256" key="2">
    <source>
        <dbReference type="ARBA" id="ARBA00023163"/>
    </source>
</evidence>
<feature type="compositionally biased region" description="Basic residues" evidence="4">
    <location>
        <begin position="1"/>
        <end position="12"/>
    </location>
</feature>
<evidence type="ECO:0000256" key="3">
    <source>
        <dbReference type="ARBA" id="ARBA00023242"/>
    </source>
</evidence>
<dbReference type="STRING" id="1764295.A0A5B8MKX5"/>
<dbReference type="Gene3D" id="2.130.10.10">
    <property type="entry name" value="YVTN repeat-like/Quinoprotein amine dehydrogenase"/>
    <property type="match status" value="1"/>
</dbReference>
<evidence type="ECO:0000256" key="1">
    <source>
        <dbReference type="ARBA" id="ARBA00004123"/>
    </source>
</evidence>
<dbReference type="SUPFAM" id="SSF50978">
    <property type="entry name" value="WD40 repeat-like"/>
    <property type="match status" value="1"/>
</dbReference>
<name>A0A5B8MKX5_9CHLO</name>
<dbReference type="OrthoDB" id="4703at2759"/>
<keyword evidence="3" id="KW-0539">Nucleus</keyword>
<gene>
    <name evidence="5" type="ORF">A3770_03p25400</name>
</gene>
<feature type="compositionally biased region" description="Acidic residues" evidence="4">
    <location>
        <begin position="75"/>
        <end position="87"/>
    </location>
</feature>
<keyword evidence="2" id="KW-0804">Transcription</keyword>
<dbReference type="GO" id="GO:0000127">
    <property type="term" value="C:transcription factor TFIIIC complex"/>
    <property type="evidence" value="ECO:0007669"/>
    <property type="project" value="TreeGrafter"/>
</dbReference>
<dbReference type="PANTHER" id="PTHR15052">
    <property type="entry name" value="RNA POLYMERASE III TRANSCRIPTION INITIATION FACTOR COMPLEX SUBUNIT"/>
    <property type="match status" value="1"/>
</dbReference>
<dbReference type="InterPro" id="IPR015943">
    <property type="entry name" value="WD40/YVTN_repeat-like_dom_sf"/>
</dbReference>
<feature type="compositionally biased region" description="Basic and acidic residues" evidence="4">
    <location>
        <begin position="127"/>
        <end position="137"/>
    </location>
</feature>
<evidence type="ECO:0000313" key="5">
    <source>
        <dbReference type="EMBL" id="QDZ20022.1"/>
    </source>
</evidence>
<dbReference type="Proteomes" id="UP000316726">
    <property type="component" value="Chromosome 3"/>
</dbReference>
<organism evidence="5 6">
    <name type="scientific">Chloropicon primus</name>
    <dbReference type="NCBI Taxonomy" id="1764295"/>
    <lineage>
        <taxon>Eukaryota</taxon>
        <taxon>Viridiplantae</taxon>
        <taxon>Chlorophyta</taxon>
        <taxon>Chloropicophyceae</taxon>
        <taxon>Chloropicales</taxon>
        <taxon>Chloropicaceae</taxon>
        <taxon>Chloropicon</taxon>
    </lineage>
</organism>
<dbReference type="PANTHER" id="PTHR15052:SF2">
    <property type="entry name" value="GENERAL TRANSCRIPTION FACTOR 3C POLYPEPTIDE 2"/>
    <property type="match status" value="1"/>
</dbReference>